<name>A0A5N5QG91_9AGAM</name>
<dbReference type="Pfam" id="PF01593">
    <property type="entry name" value="Amino_oxidase"/>
    <property type="match status" value="1"/>
</dbReference>
<dbReference type="SUPFAM" id="SSF54373">
    <property type="entry name" value="FAD-linked reductases, C-terminal domain"/>
    <property type="match status" value="1"/>
</dbReference>
<feature type="domain" description="Amine oxidase" evidence="1">
    <location>
        <begin position="71"/>
        <end position="548"/>
    </location>
</feature>
<dbReference type="Proteomes" id="UP000383932">
    <property type="component" value="Unassembled WGS sequence"/>
</dbReference>
<comment type="caution">
    <text evidence="2">The sequence shown here is derived from an EMBL/GenBank/DDBJ whole genome shotgun (WGS) entry which is preliminary data.</text>
</comment>
<keyword evidence="3" id="KW-1185">Reference proteome</keyword>
<dbReference type="PANTHER" id="PTHR10742:SF342">
    <property type="entry name" value="AMINE OXIDASE"/>
    <property type="match status" value="1"/>
</dbReference>
<dbReference type="Gene3D" id="3.50.50.60">
    <property type="entry name" value="FAD/NAD(P)-binding domain"/>
    <property type="match status" value="1"/>
</dbReference>
<reference evidence="2 3" key="1">
    <citation type="journal article" date="2019" name="Fungal Biol. Biotechnol.">
        <title>Draft genome sequence of fastidious pathogen Ceratobasidium theobromae, which causes vascular-streak dieback in Theobroma cacao.</title>
        <authorList>
            <person name="Ali S.S."/>
            <person name="Asman A."/>
            <person name="Shao J."/>
            <person name="Firmansyah A.P."/>
            <person name="Susilo A.W."/>
            <person name="Rosmana A."/>
            <person name="McMahon P."/>
            <person name="Junaid M."/>
            <person name="Guest D."/>
            <person name="Kheng T.Y."/>
            <person name="Meinhardt L.W."/>
            <person name="Bailey B.A."/>
        </authorList>
    </citation>
    <scope>NUCLEOTIDE SEQUENCE [LARGE SCALE GENOMIC DNA]</scope>
    <source>
        <strain evidence="2 3">CT2</strain>
    </source>
</reference>
<dbReference type="InterPro" id="IPR050281">
    <property type="entry name" value="Flavin_monoamine_oxidase"/>
</dbReference>
<evidence type="ECO:0000313" key="3">
    <source>
        <dbReference type="Proteomes" id="UP000383932"/>
    </source>
</evidence>
<dbReference type="Gene3D" id="3.90.660.10">
    <property type="match status" value="1"/>
</dbReference>
<dbReference type="GO" id="GO:0001716">
    <property type="term" value="F:L-amino-acid oxidase activity"/>
    <property type="evidence" value="ECO:0007669"/>
    <property type="project" value="TreeGrafter"/>
</dbReference>
<evidence type="ECO:0000313" key="2">
    <source>
        <dbReference type="EMBL" id="KAB5590639.1"/>
    </source>
</evidence>
<dbReference type="SUPFAM" id="SSF51905">
    <property type="entry name" value="FAD/NAD(P)-binding domain"/>
    <property type="match status" value="1"/>
</dbReference>
<dbReference type="InterPro" id="IPR002937">
    <property type="entry name" value="Amino_oxidase"/>
</dbReference>
<evidence type="ECO:0000259" key="1">
    <source>
        <dbReference type="Pfam" id="PF01593"/>
    </source>
</evidence>
<dbReference type="OrthoDB" id="7777654at2759"/>
<dbReference type="AlphaFoldDB" id="A0A5N5QG91"/>
<sequence length="616" mass="69116">MAETDLKLKNFELKVFHQYAEIILKRYHEHAHATLPLPPTGEPLPPLNLGAGAKYVDGLPITRVAIVGAGVAGLRAAMTLGDWFKVDVYDAADDDRIGGRLYTHKFSGGGQYDYFDVGAMRFPDTSVMNKTFELFDELQIPLGQYNISSPETYLLFNNIRLKRGEIDWTTDPFRVGEAYGGVIPDEYARQDPSQLMGIELQLFVDKLVANREAGLRYLLRFDHFSTRSYLATRGFPPAVINYLETMTMGTGWFDRAFTETVLEELAFKYNGQPIDWKLVVGGSSEIITKMRESLNNNENVSIFPQHRVTAVKYDPLLDTLTPLTVSGVRQTFGGFEEFQELYSHVLFTIPPPCLLPIDLSTCQMDLLQRDAIRQVSIGSSSKIGMRFKSAWWSDGQHGLNINGGQSSTDRMVRTVVYPSYGGGQSKTLIASYVWTQDSTTLGSMMGPSEDAQRMLKQVVLADLAAVHDLPLEFLQNDLEEIYPYDWSNHINSMGAFGVFGPSQFNEFYLALTRPCAGGTVYFAGEAISMIHGWVAGALESADRAVLEILWSPELSSEEREAKYQEFQDRFHPDLGVDDRDLLIKQIALSQELQFIEFGAPLRCHHKQSPVIRISIS</sequence>
<accession>A0A5N5QG91</accession>
<dbReference type="GO" id="GO:0009063">
    <property type="term" value="P:amino acid catabolic process"/>
    <property type="evidence" value="ECO:0007669"/>
    <property type="project" value="TreeGrafter"/>
</dbReference>
<gene>
    <name evidence="2" type="ORF">CTheo_5920</name>
</gene>
<dbReference type="EMBL" id="SSOP01000155">
    <property type="protein sequence ID" value="KAB5590639.1"/>
    <property type="molecule type" value="Genomic_DNA"/>
</dbReference>
<proteinExistence type="predicted"/>
<dbReference type="PANTHER" id="PTHR10742">
    <property type="entry name" value="FLAVIN MONOAMINE OXIDASE"/>
    <property type="match status" value="1"/>
</dbReference>
<protein>
    <submittedName>
        <fullName evidence="2">Bifunctional amine oxidase</fullName>
    </submittedName>
</protein>
<dbReference type="Gene3D" id="1.10.10.1620">
    <property type="match status" value="1"/>
</dbReference>
<organism evidence="2 3">
    <name type="scientific">Ceratobasidium theobromae</name>
    <dbReference type="NCBI Taxonomy" id="1582974"/>
    <lineage>
        <taxon>Eukaryota</taxon>
        <taxon>Fungi</taxon>
        <taxon>Dikarya</taxon>
        <taxon>Basidiomycota</taxon>
        <taxon>Agaricomycotina</taxon>
        <taxon>Agaricomycetes</taxon>
        <taxon>Cantharellales</taxon>
        <taxon>Ceratobasidiaceae</taxon>
        <taxon>Ceratobasidium</taxon>
    </lineage>
</organism>
<dbReference type="InterPro" id="IPR036188">
    <property type="entry name" value="FAD/NAD-bd_sf"/>
</dbReference>